<dbReference type="SUPFAM" id="SSF52255">
    <property type="entry name" value="N5-CAIR mutase (phosphoribosylaminoimidazole carboxylase, PurE)"/>
    <property type="match status" value="1"/>
</dbReference>
<proteinExistence type="predicted"/>
<dbReference type="NCBIfam" id="NF033503">
    <property type="entry name" value="LarB"/>
    <property type="match status" value="1"/>
</dbReference>
<organism evidence="2 3">
    <name type="scientific">Ancylobacter rudongensis</name>
    <dbReference type="NCBI Taxonomy" id="177413"/>
    <lineage>
        <taxon>Bacteria</taxon>
        <taxon>Pseudomonadati</taxon>
        <taxon>Pseudomonadota</taxon>
        <taxon>Alphaproteobacteria</taxon>
        <taxon>Hyphomicrobiales</taxon>
        <taxon>Xanthobacteraceae</taxon>
        <taxon>Ancylobacter</taxon>
    </lineage>
</organism>
<sequence length="221" mass="22272">MDFIFDWNRAARTGLPEAVLCSAKSTEQITEILAAARARGARLLLTRLEPAGFAALDAAARAGLDYDPLSRTAVLGGKVALADAQVAVVAAGTSDLPVAREAVQTLAFSGQGALLVADVGVAGLWRLMERIEDIRVCRVVIAVAGMEGALFSVLGGLVSAPVIAVPTSVGYGVAEGGRAALTSALASCAPGVVAVNIDNGFGAACAALKMLAMAAPSRGEP</sequence>
<dbReference type="SMART" id="SM01001">
    <property type="entry name" value="AIRC"/>
    <property type="match status" value="1"/>
</dbReference>
<dbReference type="InterPro" id="IPR039476">
    <property type="entry name" value="P2CMN_synthase_LarB"/>
</dbReference>
<gene>
    <name evidence="2" type="ORF">SAMN05660859_3500</name>
</gene>
<reference evidence="3" key="1">
    <citation type="submission" date="2016-10" db="EMBL/GenBank/DDBJ databases">
        <authorList>
            <person name="Varghese N."/>
            <person name="Submissions S."/>
        </authorList>
    </citation>
    <scope>NUCLEOTIDE SEQUENCE [LARGE SCALE GENOMIC DNA]</scope>
    <source>
        <strain evidence="3">CGMCC 1.1761</strain>
    </source>
</reference>
<dbReference type="EMBL" id="FMTP01000006">
    <property type="protein sequence ID" value="SCW89455.1"/>
    <property type="molecule type" value="Genomic_DNA"/>
</dbReference>
<evidence type="ECO:0000313" key="2">
    <source>
        <dbReference type="EMBL" id="SCW89455.1"/>
    </source>
</evidence>
<dbReference type="Gene3D" id="3.40.50.1970">
    <property type="match status" value="1"/>
</dbReference>
<dbReference type="PANTHER" id="PTHR43064:SF1">
    <property type="entry name" value="SLL1489 PROTEIN"/>
    <property type="match status" value="1"/>
</dbReference>
<dbReference type="Pfam" id="PF00731">
    <property type="entry name" value="AIRC"/>
    <property type="match status" value="1"/>
</dbReference>
<name>A0A1G4U927_9HYPH</name>
<dbReference type="GO" id="GO:0016787">
    <property type="term" value="F:hydrolase activity"/>
    <property type="evidence" value="ECO:0007669"/>
    <property type="project" value="InterPro"/>
</dbReference>
<dbReference type="Proteomes" id="UP000198889">
    <property type="component" value="Unassembled WGS sequence"/>
</dbReference>
<dbReference type="RefSeq" id="WP_091442206.1">
    <property type="nucleotide sequence ID" value="NZ_FMTP01000006.1"/>
</dbReference>
<dbReference type="STRING" id="177413.SAMN05660859_3500"/>
<feature type="domain" description="PurE" evidence="1">
    <location>
        <begin position="84"/>
        <end position="216"/>
    </location>
</feature>
<evidence type="ECO:0000313" key="3">
    <source>
        <dbReference type="Proteomes" id="UP000198889"/>
    </source>
</evidence>
<dbReference type="AlphaFoldDB" id="A0A1G4U927"/>
<evidence type="ECO:0000259" key="1">
    <source>
        <dbReference type="SMART" id="SM01001"/>
    </source>
</evidence>
<dbReference type="GO" id="GO:0006189">
    <property type="term" value="P:'de novo' IMP biosynthetic process"/>
    <property type="evidence" value="ECO:0007669"/>
    <property type="project" value="InterPro"/>
</dbReference>
<dbReference type="InterPro" id="IPR000031">
    <property type="entry name" value="PurE_dom"/>
</dbReference>
<dbReference type="PANTHER" id="PTHR43064">
    <property type="entry name" value="PHOSPHORIBOSYLAMINOIMIDAZOLE CARBOXYLASE-RELATED"/>
    <property type="match status" value="1"/>
</dbReference>
<keyword evidence="3" id="KW-1185">Reference proteome</keyword>
<accession>A0A1G4U927</accession>
<protein>
    <recommendedName>
        <fullName evidence="1">PurE domain-containing protein</fullName>
    </recommendedName>
</protein>